<evidence type="ECO:0000256" key="1">
    <source>
        <dbReference type="SAM" id="SignalP"/>
    </source>
</evidence>
<dbReference type="SMART" id="SM00257">
    <property type="entry name" value="LysM"/>
    <property type="match status" value="1"/>
</dbReference>
<reference evidence="3 4" key="1">
    <citation type="submission" date="2016-02" db="EMBL/GenBank/DDBJ databases">
        <authorList>
            <person name="Wen L."/>
            <person name="He K."/>
            <person name="Yang H."/>
        </authorList>
    </citation>
    <scope>NUCLEOTIDE SEQUENCE [LARGE SCALE GENOMIC DNA]</scope>
    <source>
        <strain evidence="3 4">CV58</strain>
    </source>
</reference>
<dbReference type="InterPro" id="IPR018392">
    <property type="entry name" value="LysM"/>
</dbReference>
<proteinExistence type="predicted"/>
<dbReference type="PANTHER" id="PTHR34700:SF4">
    <property type="entry name" value="PHAGE-LIKE ELEMENT PBSX PROTEIN XKDP"/>
    <property type="match status" value="1"/>
</dbReference>
<dbReference type="EMBL" id="LSZO01000163">
    <property type="protein sequence ID" value="KXU37493.1"/>
    <property type="molecule type" value="Genomic_DNA"/>
</dbReference>
<evidence type="ECO:0000313" key="4">
    <source>
        <dbReference type="Proteomes" id="UP000072660"/>
    </source>
</evidence>
<dbReference type="OrthoDB" id="9765158at2"/>
<feature type="domain" description="LysM" evidence="2">
    <location>
        <begin position="30"/>
        <end position="78"/>
    </location>
</feature>
<dbReference type="PANTHER" id="PTHR34700">
    <property type="entry name" value="POTASSIUM BINDING PROTEIN KBP"/>
    <property type="match status" value="1"/>
</dbReference>
<dbReference type="Pfam" id="PF01476">
    <property type="entry name" value="LysM"/>
    <property type="match status" value="1"/>
</dbReference>
<dbReference type="Gene3D" id="3.10.350.10">
    <property type="entry name" value="LysM domain"/>
    <property type="match status" value="1"/>
</dbReference>
<dbReference type="Proteomes" id="UP000072660">
    <property type="component" value="Unassembled WGS sequence"/>
</dbReference>
<dbReference type="InterPro" id="IPR052196">
    <property type="entry name" value="Bact_Kbp"/>
</dbReference>
<gene>
    <name evidence="3" type="ORF">AXE65_03165</name>
</gene>
<keyword evidence="4" id="KW-1185">Reference proteome</keyword>
<protein>
    <submittedName>
        <fullName evidence="3">Peptidoglycan-binding protein</fullName>
    </submittedName>
</protein>
<dbReference type="AlphaFoldDB" id="A0A139SSF8"/>
<dbReference type="SUPFAM" id="SSF54106">
    <property type="entry name" value="LysM domain"/>
    <property type="match status" value="1"/>
</dbReference>
<accession>A0A139SSF8</accession>
<dbReference type="InterPro" id="IPR036779">
    <property type="entry name" value="LysM_dom_sf"/>
</dbReference>
<dbReference type="RefSeq" id="WP_068390679.1">
    <property type="nucleotide sequence ID" value="NZ_LSZO01000163.1"/>
</dbReference>
<feature type="signal peptide" evidence="1">
    <location>
        <begin position="1"/>
        <end position="19"/>
    </location>
</feature>
<evidence type="ECO:0000313" key="3">
    <source>
        <dbReference type="EMBL" id="KXU37493.1"/>
    </source>
</evidence>
<comment type="caution">
    <text evidence="3">The sequence shown here is derived from an EMBL/GenBank/DDBJ whole genome shotgun (WGS) entry which is preliminary data.</text>
</comment>
<sequence length="344" mass="37571">MRKILLVTLLLAGAQTVLADVVQLKEGHPERYTVVKGDTLWAISGKFLNEPWKWPEVWELNPQIKNPHLIYPGDQIALVYIDGKPQLQLSRGGAGSSGTVKLSPKVRPISEAQAIPTIPLETINSFLLSNRIVDSTEQFEKRPYVVAGQAQRVVSGAGDRIYVQGRLEQDVPTFGIFRPGKRYVDPNTQEVLGINADGIGSGQVLAEEGNVATLAVTQSNQEVRIGDRLLPNEERAINSIFTPSEPTNEISGLILDVPRGVTQIGAMDVVTLNKGIRDGLSPGNVLAIYKTGETVHDRVSGQPVKIPDERAGLLMVFRTYDKLSYGLVLSANQQLSVLDKVRNP</sequence>
<feature type="chain" id="PRO_5007299417" evidence="1">
    <location>
        <begin position="20"/>
        <end position="344"/>
    </location>
</feature>
<evidence type="ECO:0000259" key="2">
    <source>
        <dbReference type="PROSITE" id="PS51782"/>
    </source>
</evidence>
<dbReference type="PROSITE" id="PS51782">
    <property type="entry name" value="LYSM"/>
    <property type="match status" value="1"/>
</dbReference>
<dbReference type="CDD" id="cd00118">
    <property type="entry name" value="LysM"/>
    <property type="match status" value="1"/>
</dbReference>
<keyword evidence="1" id="KW-0732">Signal</keyword>
<name>A0A139SSF8_9GAMM</name>
<organism evidence="3 4">
    <name type="scientific">Ventosimonas gracilis</name>
    <dbReference type="NCBI Taxonomy" id="1680762"/>
    <lineage>
        <taxon>Bacteria</taxon>
        <taxon>Pseudomonadati</taxon>
        <taxon>Pseudomonadota</taxon>
        <taxon>Gammaproteobacteria</taxon>
        <taxon>Pseudomonadales</taxon>
        <taxon>Ventosimonadaceae</taxon>
        <taxon>Ventosimonas</taxon>
    </lineage>
</organism>